<evidence type="ECO:0000313" key="2">
    <source>
        <dbReference type="Proteomes" id="UP000218811"/>
    </source>
</evidence>
<dbReference type="AlphaFoldDB" id="A0A2H3JBA4"/>
<organism evidence="1 2">
    <name type="scientific">Wolfiporia cocos (strain MD-104)</name>
    <name type="common">Brown rot fungus</name>
    <dbReference type="NCBI Taxonomy" id="742152"/>
    <lineage>
        <taxon>Eukaryota</taxon>
        <taxon>Fungi</taxon>
        <taxon>Dikarya</taxon>
        <taxon>Basidiomycota</taxon>
        <taxon>Agaricomycotina</taxon>
        <taxon>Agaricomycetes</taxon>
        <taxon>Polyporales</taxon>
        <taxon>Phaeolaceae</taxon>
        <taxon>Wolfiporia</taxon>
    </lineage>
</organism>
<evidence type="ECO:0000313" key="1">
    <source>
        <dbReference type="EMBL" id="PCH39520.1"/>
    </source>
</evidence>
<name>A0A2H3JBA4_WOLCO</name>
<sequence>MSKNCTATIGTPYVYVETLFNELEIRVRAWKRSNLEHWFSNTEQRKFLHDTKRLIKITKCVRCDRTDINLVLYQIKVLDFFIPEDWLYKFMDNDTFEHDPWNEETEFCQTLPPPYELIPPSYFPLPNYPTPSAPIAPDTMIRDLGDQPICNIPTIPTQLGLYPRMPVVLENYTYPDRDEIKQVLGEHVPNVANEWAAIQATGAALYVGGQIHKRYVDHVQSITHTQLDARLMAYHERISHQRNFMRWMYTCIQDLEKASASNTSLVTAGQTLEAKIADLETRLNAHIDMTPAGDSSSAVGTGALEAHIKDLEKELDVLKNASATAPARSSSFNLAL</sequence>
<protein>
    <submittedName>
        <fullName evidence="1">Uncharacterized protein</fullName>
    </submittedName>
</protein>
<reference evidence="1 2" key="1">
    <citation type="journal article" date="2012" name="Science">
        <title>The Paleozoic origin of enzymatic lignin decomposition reconstructed from 31 fungal genomes.</title>
        <authorList>
            <person name="Floudas D."/>
            <person name="Binder M."/>
            <person name="Riley R."/>
            <person name="Barry K."/>
            <person name="Blanchette R.A."/>
            <person name="Henrissat B."/>
            <person name="Martinez A.T."/>
            <person name="Otillar R."/>
            <person name="Spatafora J.W."/>
            <person name="Yadav J.S."/>
            <person name="Aerts A."/>
            <person name="Benoit I."/>
            <person name="Boyd A."/>
            <person name="Carlson A."/>
            <person name="Copeland A."/>
            <person name="Coutinho P.M."/>
            <person name="de Vries R.P."/>
            <person name="Ferreira P."/>
            <person name="Findley K."/>
            <person name="Foster B."/>
            <person name="Gaskell J."/>
            <person name="Glotzer D."/>
            <person name="Gorecki P."/>
            <person name="Heitman J."/>
            <person name="Hesse C."/>
            <person name="Hori C."/>
            <person name="Igarashi K."/>
            <person name="Jurgens J.A."/>
            <person name="Kallen N."/>
            <person name="Kersten P."/>
            <person name="Kohler A."/>
            <person name="Kuees U."/>
            <person name="Kumar T.K.A."/>
            <person name="Kuo A."/>
            <person name="LaButti K."/>
            <person name="Larrondo L.F."/>
            <person name="Lindquist E."/>
            <person name="Ling A."/>
            <person name="Lombard V."/>
            <person name="Lucas S."/>
            <person name="Lundell T."/>
            <person name="Martin R."/>
            <person name="McLaughlin D.J."/>
            <person name="Morgenstern I."/>
            <person name="Morin E."/>
            <person name="Murat C."/>
            <person name="Nagy L.G."/>
            <person name="Nolan M."/>
            <person name="Ohm R.A."/>
            <person name="Patyshakuliyeva A."/>
            <person name="Rokas A."/>
            <person name="Ruiz-Duenas F.J."/>
            <person name="Sabat G."/>
            <person name="Salamov A."/>
            <person name="Samejima M."/>
            <person name="Schmutz J."/>
            <person name="Slot J.C."/>
            <person name="St John F."/>
            <person name="Stenlid J."/>
            <person name="Sun H."/>
            <person name="Sun S."/>
            <person name="Syed K."/>
            <person name="Tsang A."/>
            <person name="Wiebenga A."/>
            <person name="Young D."/>
            <person name="Pisabarro A."/>
            <person name="Eastwood D.C."/>
            <person name="Martin F."/>
            <person name="Cullen D."/>
            <person name="Grigoriev I.V."/>
            <person name="Hibbett D.S."/>
        </authorList>
    </citation>
    <scope>NUCLEOTIDE SEQUENCE [LARGE SCALE GENOMIC DNA]</scope>
    <source>
        <strain evidence="1 2">MD-104</strain>
    </source>
</reference>
<dbReference type="Proteomes" id="UP000218811">
    <property type="component" value="Unassembled WGS sequence"/>
</dbReference>
<keyword evidence="2" id="KW-1185">Reference proteome</keyword>
<proteinExistence type="predicted"/>
<gene>
    <name evidence="1" type="ORF">WOLCODRAFT_21504</name>
</gene>
<dbReference type="EMBL" id="KB468009">
    <property type="protein sequence ID" value="PCH39520.1"/>
    <property type="molecule type" value="Genomic_DNA"/>
</dbReference>
<accession>A0A2H3JBA4</accession>